<dbReference type="InterPro" id="IPR001902">
    <property type="entry name" value="SLC26A/SulP_fam"/>
</dbReference>
<dbReference type="InterPro" id="IPR036513">
    <property type="entry name" value="STAS_dom_sf"/>
</dbReference>
<comment type="subcellular location">
    <subcellularLocation>
        <location evidence="1">Membrane</location>
        <topology evidence="1">Multi-pass membrane protein</topology>
    </subcellularLocation>
</comment>
<dbReference type="Proteomes" id="UP000494040">
    <property type="component" value="Unassembled WGS sequence"/>
</dbReference>
<dbReference type="GO" id="GO:0055085">
    <property type="term" value="P:transmembrane transport"/>
    <property type="evidence" value="ECO:0007669"/>
    <property type="project" value="InterPro"/>
</dbReference>
<evidence type="ECO:0000259" key="7">
    <source>
        <dbReference type="Pfam" id="PF01740"/>
    </source>
</evidence>
<feature type="transmembrane region" description="Helical" evidence="5">
    <location>
        <begin position="135"/>
        <end position="157"/>
    </location>
</feature>
<dbReference type="InterPro" id="IPR011547">
    <property type="entry name" value="SLC26A/SulP_dom"/>
</dbReference>
<accession>A0A8I6TE78</accession>
<evidence type="ECO:0000256" key="1">
    <source>
        <dbReference type="ARBA" id="ARBA00004141"/>
    </source>
</evidence>
<proteinExistence type="predicted"/>
<evidence type="ECO:0000256" key="3">
    <source>
        <dbReference type="ARBA" id="ARBA00022989"/>
    </source>
</evidence>
<name>A0A8I6TE78_CIMLE</name>
<protein>
    <recommendedName>
        <fullName evidence="10">Sodium-independent sulfate anion transporter</fullName>
    </recommendedName>
</protein>
<dbReference type="EnsemblMetazoa" id="XM_014393357.2">
    <property type="protein sequence ID" value="XP_014248843.1"/>
    <property type="gene ID" value="LOC106666276"/>
</dbReference>
<evidence type="ECO:0000313" key="9">
    <source>
        <dbReference type="Proteomes" id="UP000494040"/>
    </source>
</evidence>
<dbReference type="PANTHER" id="PTHR11814">
    <property type="entry name" value="SULFATE TRANSPORTER"/>
    <property type="match status" value="1"/>
</dbReference>
<feature type="transmembrane region" description="Helical" evidence="5">
    <location>
        <begin position="349"/>
        <end position="368"/>
    </location>
</feature>
<feature type="transmembrane region" description="Helical" evidence="5">
    <location>
        <begin position="309"/>
        <end position="328"/>
    </location>
</feature>
<evidence type="ECO:0000256" key="4">
    <source>
        <dbReference type="ARBA" id="ARBA00023136"/>
    </source>
</evidence>
<evidence type="ECO:0000313" key="8">
    <source>
        <dbReference type="EnsemblMetazoa" id="XP_014248843.1"/>
    </source>
</evidence>
<feature type="transmembrane region" description="Helical" evidence="5">
    <location>
        <begin position="25"/>
        <end position="47"/>
    </location>
</feature>
<feature type="domain" description="STAS" evidence="7">
    <location>
        <begin position="449"/>
        <end position="535"/>
    </location>
</feature>
<evidence type="ECO:0000256" key="5">
    <source>
        <dbReference type="SAM" id="Phobius"/>
    </source>
</evidence>
<feature type="transmembrane region" description="Helical" evidence="5">
    <location>
        <begin position="374"/>
        <end position="395"/>
    </location>
</feature>
<feature type="transmembrane region" description="Helical" evidence="5">
    <location>
        <begin position="402"/>
        <end position="435"/>
    </location>
</feature>
<dbReference type="OrthoDB" id="288203at2759"/>
<evidence type="ECO:0000256" key="2">
    <source>
        <dbReference type="ARBA" id="ARBA00022692"/>
    </source>
</evidence>
<feature type="transmembrane region" description="Helical" evidence="5">
    <location>
        <begin position="101"/>
        <end position="123"/>
    </location>
</feature>
<keyword evidence="9" id="KW-1185">Reference proteome</keyword>
<keyword evidence="3 5" id="KW-1133">Transmembrane helix</keyword>
<reference evidence="8" key="1">
    <citation type="submission" date="2022-01" db="UniProtKB">
        <authorList>
            <consortium name="EnsemblMetazoa"/>
        </authorList>
    </citation>
    <scope>IDENTIFICATION</scope>
</reference>
<feature type="transmembrane region" description="Helical" evidence="5">
    <location>
        <begin position="67"/>
        <end position="89"/>
    </location>
</feature>
<dbReference type="Gene3D" id="3.30.750.24">
    <property type="entry name" value="STAS domain"/>
    <property type="match status" value="1"/>
</dbReference>
<evidence type="ECO:0000259" key="6">
    <source>
        <dbReference type="Pfam" id="PF00916"/>
    </source>
</evidence>
<dbReference type="OMA" id="YIEYRNT"/>
<dbReference type="GeneID" id="106666276"/>
<sequence length="554" mass="61699">MHFSLRHYLHYIPLLQWLSTYKREYVIPDIIAGLTVGIMMIPQSIAYTTLVGIRPQYGLYTSIAGGISYAVFGNVRQATIGPSAILTLLSYQFAHEENPELIALITFLIGITVLLFGFFKLGFVIDFVSTPVISGYTSAVTLVIFASQIKGLLGIKFKAENFLSTICKLVSNIKYTRVPDATLGICCFLFLMSFKQIKKWKYLKDSKGFFYLSVAKCALTVFVSTLIAVCFDKNGQQPFSITGNITGGLPPVRLPNFTPMFDGEKQSFYQILSKLSLGLPTITCIAIITMIVIGKAYTKGRQLNTTYEILALGGSNVLGSFIGSMPVTGSFSRSAVNNSCDVKTPISGIYSAVLVILACAILTPYFYFIPKATLAAVVMSAVISMLEFEIILPLWKTNRKDLIPLCGTFFSSLLLGVEKGLICGLLFDLVFILYYNARPSIYVYNIQQNNENFCVITPRNGLLYPVANYLHEKVVVHSNVLQKEKITGYVLNMIHIAHLDYTSIQTIKSIMNDLLINNKELILTNPRKSLRPIIQEVLPKIRILDNLNFQHNEV</sequence>
<dbReference type="Pfam" id="PF01740">
    <property type="entry name" value="STAS"/>
    <property type="match status" value="1"/>
</dbReference>
<feature type="domain" description="SLC26A/SulP transporter" evidence="6">
    <location>
        <begin position="29"/>
        <end position="404"/>
    </location>
</feature>
<keyword evidence="4 5" id="KW-0472">Membrane</keyword>
<dbReference type="GO" id="GO:0016020">
    <property type="term" value="C:membrane"/>
    <property type="evidence" value="ECO:0007669"/>
    <property type="project" value="UniProtKB-SubCell"/>
</dbReference>
<evidence type="ECO:0008006" key="10">
    <source>
        <dbReference type="Google" id="ProtNLM"/>
    </source>
</evidence>
<organism evidence="8 9">
    <name type="scientific">Cimex lectularius</name>
    <name type="common">Bed bug</name>
    <name type="synonym">Acanthia lectularia</name>
    <dbReference type="NCBI Taxonomy" id="79782"/>
    <lineage>
        <taxon>Eukaryota</taxon>
        <taxon>Metazoa</taxon>
        <taxon>Ecdysozoa</taxon>
        <taxon>Arthropoda</taxon>
        <taxon>Hexapoda</taxon>
        <taxon>Insecta</taxon>
        <taxon>Pterygota</taxon>
        <taxon>Neoptera</taxon>
        <taxon>Paraneoptera</taxon>
        <taxon>Hemiptera</taxon>
        <taxon>Heteroptera</taxon>
        <taxon>Panheteroptera</taxon>
        <taxon>Cimicomorpha</taxon>
        <taxon>Cimicidae</taxon>
        <taxon>Cimex</taxon>
    </lineage>
</organism>
<feature type="transmembrane region" description="Helical" evidence="5">
    <location>
        <begin position="209"/>
        <end position="231"/>
    </location>
</feature>
<dbReference type="Pfam" id="PF00916">
    <property type="entry name" value="Sulfate_transp"/>
    <property type="match status" value="1"/>
</dbReference>
<dbReference type="KEGG" id="clec:106666276"/>
<dbReference type="InterPro" id="IPR002645">
    <property type="entry name" value="STAS_dom"/>
</dbReference>
<dbReference type="AlphaFoldDB" id="A0A8I6TE78"/>
<keyword evidence="2 5" id="KW-0812">Transmembrane</keyword>
<dbReference type="RefSeq" id="XP_014248843.1">
    <property type="nucleotide sequence ID" value="XM_014393357.2"/>
</dbReference>
<feature type="transmembrane region" description="Helical" evidence="5">
    <location>
        <begin position="275"/>
        <end position="297"/>
    </location>
</feature>